<feature type="domain" description="Thioredoxin" evidence="6">
    <location>
        <begin position="301"/>
        <end position="444"/>
    </location>
</feature>
<dbReference type="PROSITE" id="PS51352">
    <property type="entry name" value="THIOREDOXIN_2"/>
    <property type="match status" value="1"/>
</dbReference>
<dbReference type="InterPro" id="IPR013766">
    <property type="entry name" value="Thioredoxin_domain"/>
</dbReference>
<dbReference type="EMBL" id="JAUJEB010000007">
    <property type="protein sequence ID" value="MDN5215932.1"/>
    <property type="molecule type" value="Genomic_DNA"/>
</dbReference>
<keyword evidence="2" id="KW-0201">Cytochrome c-type biogenesis</keyword>
<feature type="signal peptide" evidence="5">
    <location>
        <begin position="1"/>
        <end position="21"/>
    </location>
</feature>
<keyword evidence="4" id="KW-0676">Redox-active center</keyword>
<dbReference type="PANTHER" id="PTHR42852:SF6">
    <property type="entry name" value="THIOL:DISULFIDE INTERCHANGE PROTEIN DSBE"/>
    <property type="match status" value="1"/>
</dbReference>
<dbReference type="InterPro" id="IPR017937">
    <property type="entry name" value="Thioredoxin_CS"/>
</dbReference>
<dbReference type="SUPFAM" id="SSF52833">
    <property type="entry name" value="Thioredoxin-like"/>
    <property type="match status" value="1"/>
</dbReference>
<dbReference type="InterPro" id="IPR025380">
    <property type="entry name" value="DUF4369"/>
</dbReference>
<dbReference type="InterPro" id="IPR000866">
    <property type="entry name" value="AhpC/TSA"/>
</dbReference>
<protein>
    <submittedName>
        <fullName evidence="7">TlpA disulfide reductase family protein</fullName>
    </submittedName>
</protein>
<dbReference type="Gene3D" id="3.40.30.10">
    <property type="entry name" value="Glutaredoxin"/>
    <property type="match status" value="1"/>
</dbReference>
<dbReference type="RefSeq" id="WP_346761267.1">
    <property type="nucleotide sequence ID" value="NZ_JAUJEB010000007.1"/>
</dbReference>
<evidence type="ECO:0000313" key="8">
    <source>
        <dbReference type="Proteomes" id="UP001172083"/>
    </source>
</evidence>
<feature type="chain" id="PRO_5046705778" evidence="5">
    <location>
        <begin position="22"/>
        <end position="444"/>
    </location>
</feature>
<evidence type="ECO:0000313" key="7">
    <source>
        <dbReference type="EMBL" id="MDN5215932.1"/>
    </source>
</evidence>
<name>A0ABT8LDW1_9BACT</name>
<dbReference type="Pfam" id="PF14289">
    <property type="entry name" value="DUF4369"/>
    <property type="match status" value="1"/>
</dbReference>
<sequence>MAKRLIVILFLAFFCFNTATAQKTVINGKLANIQNNKQVFLYSLFGTQAIKIDSATSNAGQFSFQYDNGLPRGFYKIGQSGDKSVVVILGQENLQFEGDVNQPMAIYFQHSKENELFQQFAKFNQKIQTANKKILQQAHVAKRSGGTQDELTLLQAKLDSLKNEQNSFYKKLSENNPDLFIGKVARLFISGENKTEEAYFSPEEFSDEEFTRGDMLLGKVYRYYQTFVPKNLPQWLSAADRLIGKTQPDSRHREVIYLALVSLFANGAPDNIWDIVDKYGLEYPHSKHYQYLINLLPPPAPRIGDLAPDITLPDQYGAMQRLSSLKGNYVLIDFWASWCGPCRKENPNVVKAYHKFQQYGFKVLGVSLDHNKEKWLAAIEKDQLNWGHISDLKGWKSEGASMYQVRSIPASFLVDPEGKIIAKNLRGQVLESTLEKLFIKELKN</sequence>
<comment type="subcellular location">
    <subcellularLocation>
        <location evidence="1">Cell envelope</location>
    </subcellularLocation>
</comment>
<evidence type="ECO:0000256" key="2">
    <source>
        <dbReference type="ARBA" id="ARBA00022748"/>
    </source>
</evidence>
<evidence type="ECO:0000256" key="4">
    <source>
        <dbReference type="ARBA" id="ARBA00023284"/>
    </source>
</evidence>
<dbReference type="PROSITE" id="PS00194">
    <property type="entry name" value="THIOREDOXIN_1"/>
    <property type="match status" value="1"/>
</dbReference>
<keyword evidence="8" id="KW-1185">Reference proteome</keyword>
<keyword evidence="3" id="KW-1015">Disulfide bond</keyword>
<reference evidence="7" key="1">
    <citation type="submission" date="2023-06" db="EMBL/GenBank/DDBJ databases">
        <title>Genomic of Agaribacillus aureum.</title>
        <authorList>
            <person name="Wang G."/>
        </authorList>
    </citation>
    <scope>NUCLEOTIDE SEQUENCE</scope>
    <source>
        <strain evidence="7">BMA12</strain>
    </source>
</reference>
<comment type="caution">
    <text evidence="7">The sequence shown here is derived from an EMBL/GenBank/DDBJ whole genome shotgun (WGS) entry which is preliminary data.</text>
</comment>
<dbReference type="InterPro" id="IPR050553">
    <property type="entry name" value="Thioredoxin_ResA/DsbE_sf"/>
</dbReference>
<organism evidence="7 8">
    <name type="scientific">Agaribacillus aureus</name>
    <dbReference type="NCBI Taxonomy" id="3051825"/>
    <lineage>
        <taxon>Bacteria</taxon>
        <taxon>Pseudomonadati</taxon>
        <taxon>Bacteroidota</taxon>
        <taxon>Cytophagia</taxon>
        <taxon>Cytophagales</taxon>
        <taxon>Splendidivirgaceae</taxon>
        <taxon>Agaribacillus</taxon>
    </lineage>
</organism>
<gene>
    <name evidence="7" type="ORF">QQ020_27895</name>
</gene>
<evidence type="ECO:0000256" key="1">
    <source>
        <dbReference type="ARBA" id="ARBA00004196"/>
    </source>
</evidence>
<evidence type="ECO:0000256" key="5">
    <source>
        <dbReference type="SAM" id="SignalP"/>
    </source>
</evidence>
<dbReference type="PANTHER" id="PTHR42852">
    <property type="entry name" value="THIOL:DISULFIDE INTERCHANGE PROTEIN DSBE"/>
    <property type="match status" value="1"/>
</dbReference>
<evidence type="ECO:0000256" key="3">
    <source>
        <dbReference type="ARBA" id="ARBA00023157"/>
    </source>
</evidence>
<dbReference type="Proteomes" id="UP001172083">
    <property type="component" value="Unassembled WGS sequence"/>
</dbReference>
<keyword evidence="5" id="KW-0732">Signal</keyword>
<accession>A0ABT8LDW1</accession>
<proteinExistence type="predicted"/>
<evidence type="ECO:0000259" key="6">
    <source>
        <dbReference type="PROSITE" id="PS51352"/>
    </source>
</evidence>
<dbReference type="InterPro" id="IPR036249">
    <property type="entry name" value="Thioredoxin-like_sf"/>
</dbReference>
<dbReference type="CDD" id="cd02966">
    <property type="entry name" value="TlpA_like_family"/>
    <property type="match status" value="1"/>
</dbReference>
<dbReference type="Pfam" id="PF00578">
    <property type="entry name" value="AhpC-TSA"/>
    <property type="match status" value="1"/>
</dbReference>